<sequence length="252" mass="29398">MEDGYICYNIKLGLAELFVITGFPFKFEATQAFCFDKIANYKNHLSRLGYKLPQNLTNRKAINCQNIEIHLPENSNKEVQFDYAIDSVINGTESKFLFLFGESREILDQIGLYFRTFNSLALHYNKDLKLYYYFDKSCIGAVMDWFEDFYIKRNHANVDQIEIFPNPFNRCVRCETTRGYGFFTIWICREICDFCAINSGPDVCPNCSLSLGTTEFGYINSHQICIDCGKIEAIEKPRQDHCKEHRKKKFPS</sequence>
<dbReference type="AlphaFoldDB" id="A0AAU9K7M5"/>
<name>A0AAU9K7M5_9CILI</name>
<protein>
    <submittedName>
        <fullName evidence="1">Uncharacterized protein</fullName>
    </submittedName>
</protein>
<gene>
    <name evidence="1" type="ORF">BSTOLATCC_MIC61091</name>
</gene>
<evidence type="ECO:0000313" key="2">
    <source>
        <dbReference type="Proteomes" id="UP001162131"/>
    </source>
</evidence>
<organism evidence="1 2">
    <name type="scientific">Blepharisma stoltei</name>
    <dbReference type="NCBI Taxonomy" id="1481888"/>
    <lineage>
        <taxon>Eukaryota</taxon>
        <taxon>Sar</taxon>
        <taxon>Alveolata</taxon>
        <taxon>Ciliophora</taxon>
        <taxon>Postciliodesmatophora</taxon>
        <taxon>Heterotrichea</taxon>
        <taxon>Heterotrichida</taxon>
        <taxon>Blepharismidae</taxon>
        <taxon>Blepharisma</taxon>
    </lineage>
</organism>
<keyword evidence="2" id="KW-1185">Reference proteome</keyword>
<comment type="caution">
    <text evidence="1">The sequence shown here is derived from an EMBL/GenBank/DDBJ whole genome shotgun (WGS) entry which is preliminary data.</text>
</comment>
<accession>A0AAU9K7M5</accession>
<proteinExistence type="predicted"/>
<reference evidence="1" key="1">
    <citation type="submission" date="2021-09" db="EMBL/GenBank/DDBJ databases">
        <authorList>
            <consortium name="AG Swart"/>
            <person name="Singh M."/>
            <person name="Singh A."/>
            <person name="Seah K."/>
            <person name="Emmerich C."/>
        </authorList>
    </citation>
    <scope>NUCLEOTIDE SEQUENCE</scope>
    <source>
        <strain evidence="1">ATCC30299</strain>
    </source>
</reference>
<dbReference type="EMBL" id="CAJZBQ010000058">
    <property type="protein sequence ID" value="CAG9334476.1"/>
    <property type="molecule type" value="Genomic_DNA"/>
</dbReference>
<dbReference type="Proteomes" id="UP001162131">
    <property type="component" value="Unassembled WGS sequence"/>
</dbReference>
<evidence type="ECO:0000313" key="1">
    <source>
        <dbReference type="EMBL" id="CAG9334476.1"/>
    </source>
</evidence>